<dbReference type="InterPro" id="IPR000719">
    <property type="entry name" value="Prot_kinase_dom"/>
</dbReference>
<feature type="compositionally biased region" description="Low complexity" evidence="9">
    <location>
        <begin position="496"/>
        <end position="506"/>
    </location>
</feature>
<dbReference type="EC" id="2.7.11.1" evidence="1"/>
<dbReference type="Gene3D" id="1.10.510.10">
    <property type="entry name" value="Transferase(Phosphotransferase) domain 1"/>
    <property type="match status" value="1"/>
</dbReference>
<evidence type="ECO:0000256" key="2">
    <source>
        <dbReference type="ARBA" id="ARBA00022527"/>
    </source>
</evidence>
<evidence type="ECO:0000259" key="10">
    <source>
        <dbReference type="PROSITE" id="PS50011"/>
    </source>
</evidence>
<comment type="catalytic activity">
    <reaction evidence="7">
        <text>L-threonyl-[protein] + ATP = O-phospho-L-threonyl-[protein] + ADP + H(+)</text>
        <dbReference type="Rhea" id="RHEA:46608"/>
        <dbReference type="Rhea" id="RHEA-COMP:11060"/>
        <dbReference type="Rhea" id="RHEA-COMP:11605"/>
        <dbReference type="ChEBI" id="CHEBI:15378"/>
        <dbReference type="ChEBI" id="CHEBI:30013"/>
        <dbReference type="ChEBI" id="CHEBI:30616"/>
        <dbReference type="ChEBI" id="CHEBI:61977"/>
        <dbReference type="ChEBI" id="CHEBI:456216"/>
        <dbReference type="EC" id="2.7.11.1"/>
    </reaction>
</comment>
<dbReference type="PANTHER" id="PTHR43671">
    <property type="entry name" value="SERINE/THREONINE-PROTEIN KINASE NEK"/>
    <property type="match status" value="1"/>
</dbReference>
<sequence>MPRYRRAAFPHSFPNLALQLSPVAEVDSPPQSSPPPKAGSATLSADDDDASASLSLRSGASFGSRAKKSPPLPQSSQLFSPVKNTRNRIVKNGGRLDTTTSRTLAWRNGRHVVVKEVSGKATITASRLRGVRRFLGHENLVRLLDWEGFAAGDPRASKLCVYEYCDSGTLGDRIDRFPDGLPESFIWHVLKGLLKAALYMHTGRTYGTKSDSIAEDFRPSVHNMINPDTIYFQRTDYVSEESTPQQWIPHQLGDLHPRVKLSNFSRLILLDSPEQETWDPSESLTPIEWMTHFEAPELTWNDSYGTYKSSSDMWSIGAVAIAMMGGIRPSIEPKLPGIQAEPLSKEAEFTFKSLKRESWSAMEMPQKYSKFLRLCVAELLKMSPRERIDAKAAVDLVLLGEVWWELKEADELSRHGIPEYSEEDVQRMMSEFNEKEQFSPSDEDLCTPPEMKYPGAESPKRPPIVSPKEKQEFDTKGTYHPPYLEEEEAIPTARESSSLSNNSTPSYKPIPGAPRPGRTGFRSSPYAPPREDLYKTLPSESVPALFGGSKPTQNLRIPSKVRDRGPSPPLPEWSTHAERMRLMQKLRRNRGSDEIDSPTGFSKALEAERLRAE</sequence>
<dbReference type="EMBL" id="CAVMBE010000019">
    <property type="protein sequence ID" value="CAK3984112.1"/>
    <property type="molecule type" value="Genomic_DNA"/>
</dbReference>
<keyword evidence="12" id="KW-1185">Reference proteome</keyword>
<feature type="region of interest" description="Disordered" evidence="9">
    <location>
        <begin position="434"/>
        <end position="574"/>
    </location>
</feature>
<evidence type="ECO:0000256" key="3">
    <source>
        <dbReference type="ARBA" id="ARBA00022679"/>
    </source>
</evidence>
<dbReference type="AlphaFoldDB" id="A0AAI8YXJ1"/>
<feature type="domain" description="Protein kinase" evidence="10">
    <location>
        <begin position="84"/>
        <end position="399"/>
    </location>
</feature>
<comment type="caution">
    <text evidence="11">The sequence shown here is derived from an EMBL/GenBank/DDBJ whole genome shotgun (WGS) entry which is preliminary data.</text>
</comment>
<keyword evidence="6" id="KW-0067">ATP-binding</keyword>
<protein>
    <recommendedName>
        <fullName evidence="1">non-specific serine/threonine protein kinase</fullName>
        <ecNumber evidence="1">2.7.11.1</ecNumber>
    </recommendedName>
</protein>
<dbReference type="Proteomes" id="UP001296104">
    <property type="component" value="Unassembled WGS sequence"/>
</dbReference>
<gene>
    <name evidence="11" type="ORF">LECACI_7A003824</name>
</gene>
<evidence type="ECO:0000256" key="4">
    <source>
        <dbReference type="ARBA" id="ARBA00022741"/>
    </source>
</evidence>
<evidence type="ECO:0000313" key="12">
    <source>
        <dbReference type="Proteomes" id="UP001296104"/>
    </source>
</evidence>
<evidence type="ECO:0000256" key="1">
    <source>
        <dbReference type="ARBA" id="ARBA00012513"/>
    </source>
</evidence>
<evidence type="ECO:0000256" key="9">
    <source>
        <dbReference type="SAM" id="MobiDB-lite"/>
    </source>
</evidence>
<dbReference type="SUPFAM" id="SSF56112">
    <property type="entry name" value="Protein kinase-like (PK-like)"/>
    <property type="match status" value="1"/>
</dbReference>
<evidence type="ECO:0000256" key="8">
    <source>
        <dbReference type="ARBA" id="ARBA00048679"/>
    </source>
</evidence>
<keyword evidence="5 11" id="KW-0418">Kinase</keyword>
<dbReference type="GO" id="GO:0005524">
    <property type="term" value="F:ATP binding"/>
    <property type="evidence" value="ECO:0007669"/>
    <property type="project" value="UniProtKB-KW"/>
</dbReference>
<reference evidence="11" key="1">
    <citation type="submission" date="2023-11" db="EMBL/GenBank/DDBJ databases">
        <authorList>
            <person name="Alioto T."/>
            <person name="Alioto T."/>
            <person name="Gomez Garrido J."/>
        </authorList>
    </citation>
    <scope>NUCLEOTIDE SEQUENCE</scope>
</reference>
<evidence type="ECO:0000313" key="11">
    <source>
        <dbReference type="EMBL" id="CAK3984112.1"/>
    </source>
</evidence>
<feature type="compositionally biased region" description="Low complexity" evidence="9">
    <location>
        <begin position="51"/>
        <end position="64"/>
    </location>
</feature>
<feature type="region of interest" description="Disordered" evidence="9">
    <location>
        <begin position="588"/>
        <end position="613"/>
    </location>
</feature>
<evidence type="ECO:0000256" key="7">
    <source>
        <dbReference type="ARBA" id="ARBA00047899"/>
    </source>
</evidence>
<keyword evidence="4" id="KW-0547">Nucleotide-binding</keyword>
<evidence type="ECO:0000256" key="5">
    <source>
        <dbReference type="ARBA" id="ARBA00022777"/>
    </source>
</evidence>
<evidence type="ECO:0000256" key="6">
    <source>
        <dbReference type="ARBA" id="ARBA00022840"/>
    </source>
</evidence>
<dbReference type="InterPro" id="IPR050660">
    <property type="entry name" value="NEK_Ser/Thr_kinase"/>
</dbReference>
<accession>A0AAI8YXJ1</accession>
<name>A0AAI8YXJ1_9PEZI</name>
<organism evidence="11 12">
    <name type="scientific">Lecanosticta acicola</name>
    <dbReference type="NCBI Taxonomy" id="111012"/>
    <lineage>
        <taxon>Eukaryota</taxon>
        <taxon>Fungi</taxon>
        <taxon>Dikarya</taxon>
        <taxon>Ascomycota</taxon>
        <taxon>Pezizomycotina</taxon>
        <taxon>Dothideomycetes</taxon>
        <taxon>Dothideomycetidae</taxon>
        <taxon>Mycosphaerellales</taxon>
        <taxon>Mycosphaerellaceae</taxon>
        <taxon>Lecanosticta</taxon>
    </lineage>
</organism>
<feature type="region of interest" description="Disordered" evidence="9">
    <location>
        <begin position="20"/>
        <end position="94"/>
    </location>
</feature>
<proteinExistence type="predicted"/>
<keyword evidence="3" id="KW-0808">Transferase</keyword>
<dbReference type="PROSITE" id="PS50011">
    <property type="entry name" value="PROTEIN_KINASE_DOM"/>
    <property type="match status" value="1"/>
</dbReference>
<dbReference type="InterPro" id="IPR011009">
    <property type="entry name" value="Kinase-like_dom_sf"/>
</dbReference>
<dbReference type="SMART" id="SM00220">
    <property type="entry name" value="S_TKc"/>
    <property type="match status" value="1"/>
</dbReference>
<feature type="compositionally biased region" description="Basic and acidic residues" evidence="9">
    <location>
        <begin position="467"/>
        <end position="477"/>
    </location>
</feature>
<dbReference type="GO" id="GO:0004674">
    <property type="term" value="F:protein serine/threonine kinase activity"/>
    <property type="evidence" value="ECO:0007669"/>
    <property type="project" value="UniProtKB-KW"/>
</dbReference>
<keyword evidence="2" id="KW-0723">Serine/threonine-protein kinase</keyword>
<comment type="catalytic activity">
    <reaction evidence="8">
        <text>L-seryl-[protein] + ATP = O-phospho-L-seryl-[protein] + ADP + H(+)</text>
        <dbReference type="Rhea" id="RHEA:17989"/>
        <dbReference type="Rhea" id="RHEA-COMP:9863"/>
        <dbReference type="Rhea" id="RHEA-COMP:11604"/>
        <dbReference type="ChEBI" id="CHEBI:15378"/>
        <dbReference type="ChEBI" id="CHEBI:29999"/>
        <dbReference type="ChEBI" id="CHEBI:30616"/>
        <dbReference type="ChEBI" id="CHEBI:83421"/>
        <dbReference type="ChEBI" id="CHEBI:456216"/>
        <dbReference type="EC" id="2.7.11.1"/>
    </reaction>
</comment>
<dbReference type="PANTHER" id="PTHR43671:SF98">
    <property type="entry name" value="SERINE_THREONINE-PROTEIN KINASE NEK11"/>
    <property type="match status" value="1"/>
</dbReference>